<dbReference type="eggNOG" id="ENOG502TA14">
    <property type="taxonomic scope" value="Eukaryota"/>
</dbReference>
<dbReference type="InParanoid" id="G7E3D1"/>
<keyword evidence="2" id="KW-1185">Reference proteome</keyword>
<reference evidence="1 2" key="2">
    <citation type="journal article" date="2012" name="Open Biol.">
        <title>Characteristics of nucleosomes and linker DNA regions on the genome of the basidiomycete Mixia osmundae revealed by mono- and dinucleosome mapping.</title>
        <authorList>
            <person name="Nishida H."/>
            <person name="Kondo S."/>
            <person name="Matsumoto T."/>
            <person name="Suzuki Y."/>
            <person name="Yoshikawa H."/>
            <person name="Taylor T.D."/>
            <person name="Sugiyama J."/>
        </authorList>
    </citation>
    <scope>NUCLEOTIDE SEQUENCE [LARGE SCALE GENOMIC DNA]</scope>
    <source>
        <strain evidence="2">CBS 9802 / IAM 14324 / JCM 22182 / KY 12970</strain>
    </source>
</reference>
<evidence type="ECO:0000313" key="2">
    <source>
        <dbReference type="Proteomes" id="UP000009131"/>
    </source>
</evidence>
<dbReference type="Proteomes" id="UP000009131">
    <property type="component" value="Unassembled WGS sequence"/>
</dbReference>
<protein>
    <submittedName>
        <fullName evidence="1">Uncharacterized protein</fullName>
    </submittedName>
</protein>
<dbReference type="RefSeq" id="XP_014567940.1">
    <property type="nucleotide sequence ID" value="XM_014712454.1"/>
</dbReference>
<accession>G7E3D1</accession>
<name>G7E3D1_MIXOS</name>
<dbReference type="HOGENOM" id="CLU_858127_0_0_1"/>
<evidence type="ECO:0000313" key="1">
    <source>
        <dbReference type="EMBL" id="GAA97341.1"/>
    </source>
</evidence>
<dbReference type="AlphaFoldDB" id="G7E3D1"/>
<dbReference type="STRING" id="764103.G7E3D1"/>
<proteinExistence type="predicted"/>
<organism evidence="1 2">
    <name type="scientific">Mixia osmundae (strain CBS 9802 / IAM 14324 / JCM 22182 / KY 12970)</name>
    <dbReference type="NCBI Taxonomy" id="764103"/>
    <lineage>
        <taxon>Eukaryota</taxon>
        <taxon>Fungi</taxon>
        <taxon>Dikarya</taxon>
        <taxon>Basidiomycota</taxon>
        <taxon>Pucciniomycotina</taxon>
        <taxon>Mixiomycetes</taxon>
        <taxon>Mixiales</taxon>
        <taxon>Mixiaceae</taxon>
        <taxon>Mixia</taxon>
    </lineage>
</organism>
<dbReference type="EMBL" id="BABT02000119">
    <property type="protein sequence ID" value="GAA97341.1"/>
    <property type="molecule type" value="Genomic_DNA"/>
</dbReference>
<sequence length="324" mass="35373">MPISPAWLLPTNIQAELPAQARQTLPGHVFAINGTITSLMCFHLALNSLKQHYDLEQWSAPDSQLDHDDHPTQHAKLPARILIVFPDRADIHVNLVKENESWLSEEGGKGHLRRLLRRIELRFCPTATHYRFFLSSLVLAHTGKANAVPPGLVQIILCNPSAYLDDPEITSASAYGALVALAVNCVAQLSTPDQQVDLAILDTQAHTLDLPVVAPALSSKIPANSPTPSGNRTREPRLPAGNISDHFADWSVSITGDPVAQPSTTPVADGQDGSHLAGTYTISAKACSASAKHADRMTSWRFRLVSDDSELGFGWRNRLRFIKE</sequence>
<comment type="caution">
    <text evidence="1">The sequence shown here is derived from an EMBL/GenBank/DDBJ whole genome shotgun (WGS) entry which is preliminary data.</text>
</comment>
<gene>
    <name evidence="1" type="primary">Mo04019</name>
    <name evidence="1" type="ORF">E5Q_04019</name>
</gene>
<reference evidence="1 2" key="1">
    <citation type="journal article" date="2011" name="J. Gen. Appl. Microbiol.">
        <title>Draft genome sequencing of the enigmatic basidiomycete Mixia osmundae.</title>
        <authorList>
            <person name="Nishida H."/>
            <person name="Nagatsuka Y."/>
            <person name="Sugiyama J."/>
        </authorList>
    </citation>
    <scope>NUCLEOTIDE SEQUENCE [LARGE SCALE GENOMIC DNA]</scope>
    <source>
        <strain evidence="2">CBS 9802 / IAM 14324 / JCM 22182 / KY 12970</strain>
    </source>
</reference>